<proteinExistence type="predicted"/>
<dbReference type="EMBL" id="PP511876">
    <property type="protein sequence ID" value="XCD08398.1"/>
    <property type="molecule type" value="Genomic_DNA"/>
</dbReference>
<sequence length="34" mass="4052">MPNVKYIVNGCIVKNIFYFLNRFATLYVSYIAYI</sequence>
<organism evidence="1">
    <name type="scientific">Dulem virus 42</name>
    <dbReference type="NCBI Taxonomy" id="3145760"/>
    <lineage>
        <taxon>Viruses</taxon>
        <taxon>Duplodnaviria</taxon>
        <taxon>Heunggongvirae</taxon>
        <taxon>Uroviricota</taxon>
        <taxon>Caudoviricetes</taxon>
    </lineage>
</organism>
<reference evidence="1" key="1">
    <citation type="submission" date="2024-03" db="EMBL/GenBank/DDBJ databases">
        <title>Diverse circular DNA viruses in blood, oral, and fecal samples of captive lemurs.</title>
        <authorList>
            <person name="Paietta E.N."/>
            <person name="Kraberger S."/>
            <person name="Lund M.C."/>
            <person name="Custer J.M."/>
            <person name="Vargas K.M."/>
            <person name="Ehmke E.E."/>
            <person name="Yoder A.D."/>
            <person name="Varsani A."/>
        </authorList>
    </citation>
    <scope>NUCLEOTIDE SEQUENCE</scope>
    <source>
        <strain evidence="1">Duke_30FF_63</strain>
    </source>
</reference>
<evidence type="ECO:0000313" key="1">
    <source>
        <dbReference type="EMBL" id="XCD08398.1"/>
    </source>
</evidence>
<protein>
    <submittedName>
        <fullName evidence="1">Uncharacterized protein</fullName>
    </submittedName>
</protein>
<name>A0AAU8B8V2_9CAUD</name>
<accession>A0AAU8B8V2</accession>